<name>A0AAV8Y9G7_9CUCU</name>
<protein>
    <submittedName>
        <fullName evidence="1">Uncharacterized protein</fullName>
    </submittedName>
</protein>
<sequence length="99" mass="11829">MFLNSKNYSDMPYQIVRNKAGWILNEIGQVLVREAENNDIWIDSNLIHFDQFNRPLPKTCQKKWENLLRIYKNVKEKIEREETKKKISGSIITYKVIAE</sequence>
<accession>A0AAV8Y9G7</accession>
<evidence type="ECO:0000313" key="2">
    <source>
        <dbReference type="Proteomes" id="UP001162162"/>
    </source>
</evidence>
<proteinExistence type="predicted"/>
<evidence type="ECO:0000313" key="1">
    <source>
        <dbReference type="EMBL" id="KAJ8948129.1"/>
    </source>
</evidence>
<dbReference type="AlphaFoldDB" id="A0AAV8Y9G7"/>
<dbReference type="Proteomes" id="UP001162162">
    <property type="component" value="Unassembled WGS sequence"/>
</dbReference>
<comment type="caution">
    <text evidence="1">The sequence shown here is derived from an EMBL/GenBank/DDBJ whole genome shotgun (WGS) entry which is preliminary data.</text>
</comment>
<organism evidence="1 2">
    <name type="scientific">Aromia moschata</name>
    <dbReference type="NCBI Taxonomy" id="1265417"/>
    <lineage>
        <taxon>Eukaryota</taxon>
        <taxon>Metazoa</taxon>
        <taxon>Ecdysozoa</taxon>
        <taxon>Arthropoda</taxon>
        <taxon>Hexapoda</taxon>
        <taxon>Insecta</taxon>
        <taxon>Pterygota</taxon>
        <taxon>Neoptera</taxon>
        <taxon>Endopterygota</taxon>
        <taxon>Coleoptera</taxon>
        <taxon>Polyphaga</taxon>
        <taxon>Cucujiformia</taxon>
        <taxon>Chrysomeloidea</taxon>
        <taxon>Cerambycidae</taxon>
        <taxon>Cerambycinae</taxon>
        <taxon>Callichromatini</taxon>
        <taxon>Aromia</taxon>
    </lineage>
</organism>
<reference evidence="1" key="1">
    <citation type="journal article" date="2023" name="Insect Mol. Biol.">
        <title>Genome sequencing provides insights into the evolution of gene families encoding plant cell wall-degrading enzymes in longhorned beetles.</title>
        <authorList>
            <person name="Shin N.R."/>
            <person name="Okamura Y."/>
            <person name="Kirsch R."/>
            <person name="Pauchet Y."/>
        </authorList>
    </citation>
    <scope>NUCLEOTIDE SEQUENCE</scope>
    <source>
        <strain evidence="1">AMC_N1</strain>
    </source>
</reference>
<dbReference type="EMBL" id="JAPWTK010000144">
    <property type="protein sequence ID" value="KAJ8948129.1"/>
    <property type="molecule type" value="Genomic_DNA"/>
</dbReference>
<keyword evidence="2" id="KW-1185">Reference proteome</keyword>
<gene>
    <name evidence="1" type="ORF">NQ318_008482</name>
</gene>